<dbReference type="EMBL" id="UOFN01000070">
    <property type="protein sequence ID" value="VAW76837.1"/>
    <property type="molecule type" value="Genomic_DNA"/>
</dbReference>
<name>A0A3B0YMM9_9ZZZZ</name>
<feature type="domain" description="JmjC" evidence="1">
    <location>
        <begin position="82"/>
        <end position="243"/>
    </location>
</feature>
<dbReference type="AlphaFoldDB" id="A0A3B0YMM9"/>
<gene>
    <name evidence="2" type="ORF">MNBD_GAMMA15-2615</name>
</gene>
<protein>
    <recommendedName>
        <fullName evidence="1">JmjC domain-containing protein</fullName>
    </recommendedName>
</protein>
<accession>A0A3B0YMM9</accession>
<evidence type="ECO:0000259" key="1">
    <source>
        <dbReference type="PROSITE" id="PS51184"/>
    </source>
</evidence>
<evidence type="ECO:0000313" key="2">
    <source>
        <dbReference type="EMBL" id="VAW76837.1"/>
    </source>
</evidence>
<organism evidence="2">
    <name type="scientific">hydrothermal vent metagenome</name>
    <dbReference type="NCBI Taxonomy" id="652676"/>
    <lineage>
        <taxon>unclassified sequences</taxon>
        <taxon>metagenomes</taxon>
        <taxon>ecological metagenomes</taxon>
    </lineage>
</organism>
<dbReference type="SUPFAM" id="SSF51197">
    <property type="entry name" value="Clavaminate synthase-like"/>
    <property type="match status" value="1"/>
</dbReference>
<sequence length="330" mass="37064">MAYPILSSLLDESALKHFLTTWPDQPVFTHGPRSRLPDIFQTSALKSIDKLSNAYHGCTMESDLRADGKMKTVTDKVNTILARGHTAHLGDVSPLINGMDNFLQQLAGELGIDTDSIRAAAFVSETGNGASCHYDVLEVISIQLIGTKHFYIAPVHEIRYPYGYQYCPESPPYDSLYPQISRSFPDYTTQDFKQIDMQPGSVLCMPRGTWHHTEANSTSMSISLVLSPPNEIENLVDQLTVTLLQNAEWRRPRYGLKGKKTNGKSISVRLETPEHTAEIIKWIVLQEGPFTVHQLMKQFSGLNAEIVEQVFKIASEAELVRFLWFDPVAH</sequence>
<dbReference type="Pfam" id="PF08007">
    <property type="entry name" value="JmjC_2"/>
    <property type="match status" value="1"/>
</dbReference>
<dbReference type="PROSITE" id="PS51184">
    <property type="entry name" value="JMJC"/>
    <property type="match status" value="1"/>
</dbReference>
<dbReference type="PANTHER" id="PTHR12461">
    <property type="entry name" value="HYPOXIA-INDUCIBLE FACTOR 1 ALPHA INHIBITOR-RELATED"/>
    <property type="match status" value="1"/>
</dbReference>
<reference evidence="2" key="1">
    <citation type="submission" date="2018-06" db="EMBL/GenBank/DDBJ databases">
        <authorList>
            <person name="Zhirakovskaya E."/>
        </authorList>
    </citation>
    <scope>NUCLEOTIDE SEQUENCE</scope>
</reference>
<proteinExistence type="predicted"/>
<dbReference type="InterPro" id="IPR003347">
    <property type="entry name" value="JmjC_dom"/>
</dbReference>
<dbReference type="Gene3D" id="2.60.120.650">
    <property type="entry name" value="Cupin"/>
    <property type="match status" value="1"/>
</dbReference>
<dbReference type="PANTHER" id="PTHR12461:SF105">
    <property type="entry name" value="HYPOXIA-INDUCIBLE FACTOR 1-ALPHA INHIBITOR"/>
    <property type="match status" value="1"/>
</dbReference>